<accession>A0ABQ6JRE7</accession>
<dbReference type="InterPro" id="IPR033753">
    <property type="entry name" value="GCV_H/Fam206"/>
</dbReference>
<evidence type="ECO:0000259" key="4">
    <source>
        <dbReference type="PROSITE" id="PS50968"/>
    </source>
</evidence>
<dbReference type="NCBIfam" id="NF002270">
    <property type="entry name" value="PRK01202.1"/>
    <property type="match status" value="1"/>
</dbReference>
<feature type="domain" description="Lipoyl-binding" evidence="4">
    <location>
        <begin position="26"/>
        <end position="113"/>
    </location>
</feature>
<dbReference type="Proteomes" id="UP001157017">
    <property type="component" value="Unassembled WGS sequence"/>
</dbReference>
<dbReference type="PANTHER" id="PTHR11715:SF3">
    <property type="entry name" value="GLYCINE CLEAVAGE SYSTEM H PROTEIN-RELATED"/>
    <property type="match status" value="1"/>
</dbReference>
<dbReference type="InterPro" id="IPR011053">
    <property type="entry name" value="Single_hybrid_motif"/>
</dbReference>
<dbReference type="PANTHER" id="PTHR11715">
    <property type="entry name" value="GLYCINE CLEAVAGE SYSTEM H PROTEIN"/>
    <property type="match status" value="1"/>
</dbReference>
<dbReference type="EMBL" id="BSUZ01000001">
    <property type="protein sequence ID" value="GMA89256.1"/>
    <property type="molecule type" value="Genomic_DNA"/>
</dbReference>
<dbReference type="Gene3D" id="2.40.50.100">
    <property type="match status" value="1"/>
</dbReference>
<dbReference type="InterPro" id="IPR002930">
    <property type="entry name" value="GCV_H"/>
</dbReference>
<dbReference type="CDD" id="cd06848">
    <property type="entry name" value="GCS_H"/>
    <property type="match status" value="1"/>
</dbReference>
<feature type="region of interest" description="Disordered" evidence="3">
    <location>
        <begin position="84"/>
        <end position="118"/>
    </location>
</feature>
<dbReference type="PROSITE" id="PS00189">
    <property type="entry name" value="LIPOYL"/>
    <property type="match status" value="1"/>
</dbReference>
<keyword evidence="2" id="KW-0450">Lipoyl</keyword>
<organism evidence="5 6">
    <name type="scientific">Angustibacter aerolatus</name>
    <dbReference type="NCBI Taxonomy" id="1162965"/>
    <lineage>
        <taxon>Bacteria</taxon>
        <taxon>Bacillati</taxon>
        <taxon>Actinomycetota</taxon>
        <taxon>Actinomycetes</taxon>
        <taxon>Kineosporiales</taxon>
        <taxon>Kineosporiaceae</taxon>
    </lineage>
</organism>
<gene>
    <name evidence="5" type="ORF">GCM10025868_45060</name>
</gene>
<protein>
    <recommendedName>
        <fullName evidence="4">Lipoyl-binding domain-containing protein</fullName>
    </recommendedName>
</protein>
<reference evidence="6" key="1">
    <citation type="journal article" date="2019" name="Int. J. Syst. Evol. Microbiol.">
        <title>The Global Catalogue of Microorganisms (GCM) 10K type strain sequencing project: providing services to taxonomists for standard genome sequencing and annotation.</title>
        <authorList>
            <consortium name="The Broad Institute Genomics Platform"/>
            <consortium name="The Broad Institute Genome Sequencing Center for Infectious Disease"/>
            <person name="Wu L."/>
            <person name="Ma J."/>
        </authorList>
    </citation>
    <scope>NUCLEOTIDE SEQUENCE [LARGE SCALE GENOMIC DNA]</scope>
    <source>
        <strain evidence="6">NBRC 108730</strain>
    </source>
</reference>
<comment type="similarity">
    <text evidence="1">Belongs to the GcvH family.</text>
</comment>
<dbReference type="Pfam" id="PF01597">
    <property type="entry name" value="GCV_H"/>
    <property type="match status" value="1"/>
</dbReference>
<comment type="caution">
    <text evidence="5">The sequence shown here is derived from an EMBL/GenBank/DDBJ whole genome shotgun (WGS) entry which is preliminary data.</text>
</comment>
<dbReference type="PROSITE" id="PS50968">
    <property type="entry name" value="BIOTINYL_LIPOYL"/>
    <property type="match status" value="1"/>
</dbReference>
<evidence type="ECO:0000313" key="5">
    <source>
        <dbReference type="EMBL" id="GMA89256.1"/>
    </source>
</evidence>
<sequence length="157" mass="16411">MSAHDIPADLRYTAEHEWVRAGDDGVLRVGITAYAQDALGDVVFVTLPDTGADVAPGQACGEVESTKSVSDIYAPVTGEVTARNEALDGSPEPGELRPVRRGVDVRGPPGRCRRRGGAARRRGLRCTAGLTPREHEVSPSGSGRGFGCGRLYGIAAG</sequence>
<dbReference type="InterPro" id="IPR000089">
    <property type="entry name" value="Biotin_lipoyl"/>
</dbReference>
<dbReference type="InterPro" id="IPR003016">
    <property type="entry name" value="2-oxoA_DH_lipoyl-BS"/>
</dbReference>
<proteinExistence type="inferred from homology"/>
<evidence type="ECO:0000256" key="2">
    <source>
        <dbReference type="ARBA" id="ARBA00022823"/>
    </source>
</evidence>
<evidence type="ECO:0000256" key="3">
    <source>
        <dbReference type="SAM" id="MobiDB-lite"/>
    </source>
</evidence>
<evidence type="ECO:0000313" key="6">
    <source>
        <dbReference type="Proteomes" id="UP001157017"/>
    </source>
</evidence>
<evidence type="ECO:0000256" key="1">
    <source>
        <dbReference type="ARBA" id="ARBA00009249"/>
    </source>
</evidence>
<feature type="compositionally biased region" description="Basic and acidic residues" evidence="3">
    <location>
        <begin position="94"/>
        <end position="104"/>
    </location>
</feature>
<name>A0ABQ6JRE7_9ACTN</name>
<dbReference type="SUPFAM" id="SSF51230">
    <property type="entry name" value="Single hybrid motif"/>
    <property type="match status" value="1"/>
</dbReference>
<keyword evidence="6" id="KW-1185">Reference proteome</keyword>